<dbReference type="Pfam" id="PF00497">
    <property type="entry name" value="SBP_bac_3"/>
    <property type="match status" value="1"/>
</dbReference>
<sequence>MLSGRIRKSVWMGRKLVRVFAIVVAFCGAITAHAQTADLVSKTAFRVCADPANSPFSNKEGTGFENKIADLFADQLDLPLEYMWFPMATGFVRKTLKENRCDVIIGFAQGHELVLNTNHYYTSAYVIVTRADSDLASVDTLSDPRLKGHAIGVIAGTPPASHMARNGLMPLAKPYQLMVDRRFYSPNQDMLDDLRGGVIDAAFIWGPIAGNLLQKGDGDLVMTPLLKETLPPKMAYRITMGVRQGELVWKRKLNSMIRENQVAIDRILTGYGVPLLDNMGQNLKEVTQ</sequence>
<evidence type="ECO:0000256" key="2">
    <source>
        <dbReference type="SAM" id="SignalP"/>
    </source>
</evidence>
<dbReference type="PANTHER" id="PTHR35936">
    <property type="entry name" value="MEMBRANE-BOUND LYTIC MUREIN TRANSGLYCOSYLASE F"/>
    <property type="match status" value="1"/>
</dbReference>
<dbReference type="KEGG" id="pamo:BAR1_01260"/>
<dbReference type="Gene3D" id="3.40.190.10">
    <property type="entry name" value="Periplasmic binding protein-like II"/>
    <property type="match status" value="2"/>
</dbReference>
<feature type="domain" description="Solute-binding protein family 3/N-terminal" evidence="3">
    <location>
        <begin position="44"/>
        <end position="275"/>
    </location>
</feature>
<dbReference type="SUPFAM" id="SSF53850">
    <property type="entry name" value="Periplasmic binding protein-like II"/>
    <property type="match status" value="1"/>
</dbReference>
<protein>
    <submittedName>
        <fullName evidence="4">Quinoprotein dehydrogenase-associated putative ABC transporter substrate-binding protein</fullName>
    </submittedName>
</protein>
<accession>A0A347UCV7</accession>
<dbReference type="Proteomes" id="UP000261704">
    <property type="component" value="Chromosome"/>
</dbReference>
<evidence type="ECO:0000313" key="4">
    <source>
        <dbReference type="EMBL" id="AXX96685.1"/>
    </source>
</evidence>
<dbReference type="InterPro" id="IPR001638">
    <property type="entry name" value="Solute-binding_3/MltF_N"/>
</dbReference>
<dbReference type="OrthoDB" id="176845at2"/>
<dbReference type="SMART" id="SM00062">
    <property type="entry name" value="PBPb"/>
    <property type="match status" value="1"/>
</dbReference>
<organism evidence="4 5">
    <name type="scientific">Profundibacter amoris</name>
    <dbReference type="NCBI Taxonomy" id="2171755"/>
    <lineage>
        <taxon>Bacteria</taxon>
        <taxon>Pseudomonadati</taxon>
        <taxon>Pseudomonadota</taxon>
        <taxon>Alphaproteobacteria</taxon>
        <taxon>Rhodobacterales</taxon>
        <taxon>Paracoccaceae</taxon>
        <taxon>Profundibacter</taxon>
    </lineage>
</organism>
<reference evidence="4 5" key="1">
    <citation type="submission" date="2018-09" db="EMBL/GenBank/DDBJ databases">
        <title>Profundibacter amoris BAR1 gen. nov., sp. nov., a new member of the Roseobacter clade isolated at Lokis Castle Vent Field on the Arctic Mid-Oceanic Ridge.</title>
        <authorList>
            <person name="Le Moine Bauer S."/>
            <person name="Sjoeberg A.G."/>
            <person name="L'Haridon S."/>
            <person name="Stokke R."/>
            <person name="Roalkvam I."/>
            <person name="Steen I.H."/>
            <person name="Dahle H."/>
        </authorList>
    </citation>
    <scope>NUCLEOTIDE SEQUENCE [LARGE SCALE GENOMIC DNA]</scope>
    <source>
        <strain evidence="4 5">BAR1</strain>
    </source>
</reference>
<evidence type="ECO:0000259" key="3">
    <source>
        <dbReference type="SMART" id="SM00062"/>
    </source>
</evidence>
<dbReference type="InterPro" id="IPR022448">
    <property type="entry name" value="Quinoprotein_dehydrogenase"/>
</dbReference>
<name>A0A347UCV7_9RHOB</name>
<evidence type="ECO:0000313" key="5">
    <source>
        <dbReference type="Proteomes" id="UP000261704"/>
    </source>
</evidence>
<dbReference type="PANTHER" id="PTHR35936:SF17">
    <property type="entry name" value="ARGININE-BINDING EXTRACELLULAR PROTEIN ARTP"/>
    <property type="match status" value="1"/>
</dbReference>
<dbReference type="NCBIfam" id="TIGR03871">
    <property type="entry name" value="ABC_peri_MoxJ_2"/>
    <property type="match status" value="1"/>
</dbReference>
<feature type="chain" id="PRO_5016923861" evidence="2">
    <location>
        <begin position="35"/>
        <end position="288"/>
    </location>
</feature>
<evidence type="ECO:0000256" key="1">
    <source>
        <dbReference type="ARBA" id="ARBA00022729"/>
    </source>
</evidence>
<dbReference type="AlphaFoldDB" id="A0A347UCV7"/>
<dbReference type="EMBL" id="CP032125">
    <property type="protein sequence ID" value="AXX96685.1"/>
    <property type="molecule type" value="Genomic_DNA"/>
</dbReference>
<keyword evidence="5" id="KW-1185">Reference proteome</keyword>
<feature type="signal peptide" evidence="2">
    <location>
        <begin position="1"/>
        <end position="34"/>
    </location>
</feature>
<proteinExistence type="predicted"/>
<keyword evidence="1 2" id="KW-0732">Signal</keyword>
<gene>
    <name evidence="4" type="ORF">BAR1_01260</name>
</gene>